<feature type="coiled-coil region" evidence="5">
    <location>
        <begin position="277"/>
        <end position="318"/>
    </location>
</feature>
<comment type="similarity">
    <text evidence="3">Belongs to the senescence regulator S40 family.</text>
</comment>
<dbReference type="Proteomes" id="UP000685013">
    <property type="component" value="Chromosome 6"/>
</dbReference>
<keyword evidence="11" id="KW-1185">Reference proteome</keyword>
<feature type="transmembrane region" description="Helical" evidence="7">
    <location>
        <begin position="195"/>
        <end position="213"/>
    </location>
</feature>
<dbReference type="InterPro" id="IPR043454">
    <property type="entry name" value="NPH3/RPT2-like"/>
</dbReference>
<evidence type="ECO:0000256" key="3">
    <source>
        <dbReference type="ARBA" id="ARBA00034773"/>
    </source>
</evidence>
<feature type="non-terminal residue" evidence="10">
    <location>
        <position position="1"/>
    </location>
</feature>
<reference evidence="10 11" key="1">
    <citation type="journal article" date="2021" name="Hortic Res">
        <title>The domestication of Cucurbita argyrosperma as revealed by the genome of its wild relative.</title>
        <authorList>
            <person name="Barrera-Redondo J."/>
            <person name="Sanchez-de la Vega G."/>
            <person name="Aguirre-Liguori J.A."/>
            <person name="Castellanos-Morales G."/>
            <person name="Gutierrez-Guerrero Y.T."/>
            <person name="Aguirre-Dugua X."/>
            <person name="Aguirre-Planter E."/>
            <person name="Tenaillon M.I."/>
            <person name="Lira-Saade R."/>
            <person name="Eguiarte L.E."/>
        </authorList>
    </citation>
    <scope>NUCLEOTIDE SEQUENCE [LARGE SCALE GENOMIC DNA]</scope>
    <source>
        <strain evidence="10">JBR-2021</strain>
    </source>
</reference>
<comment type="similarity">
    <text evidence="4">Belongs to the NPH3 family.</text>
</comment>
<dbReference type="CDD" id="cd18312">
    <property type="entry name" value="BTB_POZ_NPY3-like"/>
    <property type="match status" value="1"/>
</dbReference>
<evidence type="ECO:0000256" key="6">
    <source>
        <dbReference type="SAM" id="MobiDB-lite"/>
    </source>
</evidence>
<protein>
    <submittedName>
        <fullName evidence="10">BTB/POZ domain-containing protein</fullName>
    </submittedName>
</protein>
<keyword evidence="5" id="KW-0175">Coiled coil</keyword>
<dbReference type="GO" id="GO:0010150">
    <property type="term" value="P:leaf senescence"/>
    <property type="evidence" value="ECO:0007669"/>
    <property type="project" value="UniProtKB-ARBA"/>
</dbReference>
<keyword evidence="7" id="KW-1133">Transmembrane helix</keyword>
<keyword evidence="7" id="KW-0472">Membrane</keyword>
<dbReference type="PANTHER" id="PTHR32370">
    <property type="entry name" value="OS12G0117600 PROTEIN"/>
    <property type="match status" value="1"/>
</dbReference>
<comment type="caution">
    <text evidence="10">The sequence shown here is derived from an EMBL/GenBank/DDBJ whole genome shotgun (WGS) entry which is preliminary data.</text>
</comment>
<dbReference type="EMBL" id="JAGKQH010000006">
    <property type="protein sequence ID" value="KAG6596473.1"/>
    <property type="molecule type" value="Genomic_DNA"/>
</dbReference>
<evidence type="ECO:0000256" key="2">
    <source>
        <dbReference type="ARBA" id="ARBA00022786"/>
    </source>
</evidence>
<gene>
    <name evidence="10" type="ORF">SDJN03_09653</name>
</gene>
<feature type="compositionally biased region" description="Acidic residues" evidence="6">
    <location>
        <begin position="110"/>
        <end position="123"/>
    </location>
</feature>
<evidence type="ECO:0000256" key="5">
    <source>
        <dbReference type="SAM" id="Coils"/>
    </source>
</evidence>
<proteinExistence type="inferred from homology"/>
<dbReference type="PROSITE" id="PS51649">
    <property type="entry name" value="NPH3"/>
    <property type="match status" value="1"/>
</dbReference>
<feature type="region of interest" description="Disordered" evidence="6">
    <location>
        <begin position="98"/>
        <end position="123"/>
    </location>
</feature>
<comment type="pathway">
    <text evidence="1">Protein modification; protein ubiquitination.</text>
</comment>
<evidence type="ECO:0000259" key="8">
    <source>
        <dbReference type="PROSITE" id="PS50097"/>
    </source>
</evidence>
<feature type="domain" description="BTB" evidence="8">
    <location>
        <begin position="420"/>
        <end position="490"/>
    </location>
</feature>
<evidence type="ECO:0000256" key="7">
    <source>
        <dbReference type="SAM" id="Phobius"/>
    </source>
</evidence>
<dbReference type="InterPro" id="IPR007608">
    <property type="entry name" value="Senescence_reg_S40"/>
</dbReference>
<keyword evidence="7" id="KW-0812">Transmembrane</keyword>
<name>A0AAV6NH45_9ROSI</name>
<dbReference type="Pfam" id="PF04520">
    <property type="entry name" value="Senescence_reg"/>
    <property type="match status" value="1"/>
</dbReference>
<dbReference type="AlphaFoldDB" id="A0AAV6NH45"/>
<accession>A0AAV6NH45</accession>
<evidence type="ECO:0000256" key="1">
    <source>
        <dbReference type="ARBA" id="ARBA00004906"/>
    </source>
</evidence>
<keyword evidence="2" id="KW-0833">Ubl conjugation pathway</keyword>
<feature type="domain" description="NPH3" evidence="9">
    <location>
        <begin position="604"/>
        <end position="893"/>
    </location>
</feature>
<dbReference type="Pfam" id="PF03000">
    <property type="entry name" value="NPH3"/>
    <property type="match status" value="1"/>
</dbReference>
<dbReference type="SMART" id="SM00225">
    <property type="entry name" value="BTB"/>
    <property type="match status" value="1"/>
</dbReference>
<evidence type="ECO:0000259" key="9">
    <source>
        <dbReference type="PROSITE" id="PS51649"/>
    </source>
</evidence>
<dbReference type="InterPro" id="IPR027356">
    <property type="entry name" value="NPH3_dom"/>
</dbReference>
<dbReference type="Pfam" id="PF00651">
    <property type="entry name" value="BTB"/>
    <property type="match status" value="1"/>
</dbReference>
<evidence type="ECO:0000313" key="10">
    <source>
        <dbReference type="EMBL" id="KAG6596473.1"/>
    </source>
</evidence>
<dbReference type="PROSITE" id="PS50097">
    <property type="entry name" value="BTB"/>
    <property type="match status" value="1"/>
</dbReference>
<feature type="region of interest" description="Disordered" evidence="6">
    <location>
        <begin position="985"/>
        <end position="1019"/>
    </location>
</feature>
<sequence>MASRRGLAFGFGFHSKPNYIYPASEPPAVRRPESSADNLFDFDEADIWTSAQTPPIESRKIFPISKKLPKRSTAAAEKTVKASSSLPVNIPDWSKILQSDQSKHGRREAAEEDFDDSDDDDDDMWRAPPHEYLARRRGESFSVHEGIGRTLKGRDLRMSAFREKFPPAFTFEVVAVNSSAIDLTERDMGRNRKQILVGLAVAMFLGLVVYMRLWTIDYSMSTDEAELLRRQFDLANREAMDESAEWRRMYDHELDRAKSCNSELNKLKESFEKVGDVARINQKLTNLQEENAALRKEVDALQLRLEAEKSSANVEEEEEPLEALHFDFDSHFCSLFALDSLPSIETSSRSSRNVPISYILLLHIFRHFPPFSSIFLFPVSLHVLALLFPSPPMPTMKLGIKSEAFHRDGQTWLCSSGLPSDVAVEVGDMSFHLHKFPLLSKSGFLEKLIEQLPSEDGSGRVLKLHDIPGGAKAFELVAKFCYDVKIELTSLNIVSLRCAAEYLQMTEDYGEGNLISQTEVFLNEVFGNWTDTVKALETCEEVGAYAEEVHIVSRCIDSLAVKACADPQLFNWPVKGQENAQSPNGTVLWNGISSTTKPQPTGEDWWYEDVSFLRFPLYKLFILSVEAKGLKAENIAASLIHYAKKNIPLINNQSSFNDMNHVGSGATISTNSEVDQRVLLEEIVGLLPSVKGVTTTNFLIGLLRTAMILHASPSCREILEKKIGSQLDQALLVDLLIPNMGYTVETLYDIDCIQRILDHFMYIYHATTASSPCIVEEGQLVGGTDTLTPLTMVASLVDGYLAEVAPDVNLKLPKFHSLAAVIPDYARSMDDGIYHAVDVYLKAHPWLSDSEREQLCRLMNCQKLSLEASTHAAQNERLPLRVIVQVLFFEQLRLRTSISGWFFVSDNLENSQHPSRNLGLPKNDCSRPMESSAQDGEQGGGKDVKERVSELERECVGMKMELEKLVKAKKSWSLLPKKLGFRRKSQPCIPKADDVKEQTPSASAPQNNESGDVGHGVVE</sequence>
<dbReference type="InterPro" id="IPR000210">
    <property type="entry name" value="BTB/POZ_dom"/>
</dbReference>
<evidence type="ECO:0000313" key="11">
    <source>
        <dbReference type="Proteomes" id="UP000685013"/>
    </source>
</evidence>
<organism evidence="10 11">
    <name type="scientific">Cucurbita argyrosperma subsp. sororia</name>
    <dbReference type="NCBI Taxonomy" id="37648"/>
    <lineage>
        <taxon>Eukaryota</taxon>
        <taxon>Viridiplantae</taxon>
        <taxon>Streptophyta</taxon>
        <taxon>Embryophyta</taxon>
        <taxon>Tracheophyta</taxon>
        <taxon>Spermatophyta</taxon>
        <taxon>Magnoliopsida</taxon>
        <taxon>eudicotyledons</taxon>
        <taxon>Gunneridae</taxon>
        <taxon>Pentapetalae</taxon>
        <taxon>rosids</taxon>
        <taxon>fabids</taxon>
        <taxon>Cucurbitales</taxon>
        <taxon>Cucurbitaceae</taxon>
        <taxon>Cucurbiteae</taxon>
        <taxon>Cucurbita</taxon>
    </lineage>
</organism>
<feature type="region of interest" description="Disordered" evidence="6">
    <location>
        <begin position="911"/>
        <end position="945"/>
    </location>
</feature>
<evidence type="ECO:0000256" key="4">
    <source>
        <dbReference type="PROSITE-ProRule" id="PRU00982"/>
    </source>
</evidence>
<feature type="compositionally biased region" description="Polar residues" evidence="6">
    <location>
        <begin position="998"/>
        <end position="1010"/>
    </location>
</feature>